<keyword evidence="3" id="KW-1185">Reference proteome</keyword>
<dbReference type="PROSITE" id="PS51257">
    <property type="entry name" value="PROKAR_LIPOPROTEIN"/>
    <property type="match status" value="1"/>
</dbReference>
<evidence type="ECO:0000313" key="3">
    <source>
        <dbReference type="Proteomes" id="UP000038011"/>
    </source>
</evidence>
<evidence type="ECO:0000256" key="1">
    <source>
        <dbReference type="SAM" id="Phobius"/>
    </source>
</evidence>
<dbReference type="PATRIC" id="fig|1514904.3.peg.2601"/>
<dbReference type="RefSeq" id="WP_054000381.1">
    <property type="nucleotide sequence ID" value="NZ_JXMU01000033.1"/>
</dbReference>
<protein>
    <recommendedName>
        <fullName evidence="4">DUF2125 domain-containing protein</fullName>
    </recommendedName>
</protein>
<feature type="transmembrane region" description="Helical" evidence="1">
    <location>
        <begin position="16"/>
        <end position="37"/>
    </location>
</feature>
<dbReference type="InterPro" id="IPR018666">
    <property type="entry name" value="DUF2125"/>
</dbReference>
<evidence type="ECO:0000313" key="2">
    <source>
        <dbReference type="EMBL" id="KPB00011.1"/>
    </source>
</evidence>
<dbReference type="STRING" id="1514904.SU32_15970"/>
<dbReference type="AlphaFoldDB" id="A0A0N0E6H3"/>
<dbReference type="OrthoDB" id="7169664at2"/>
<sequence>MPSDNAKTPYNAKRRIQFLCFFSIFLIVAATACWFFVAGKIDSAAANLIKLQAAKGSIVECDNRNVRGYPFRFGVFCDKVSYSDDNNDAFLVKAGAFRSAAQFYNPRKIIGELDGPLIIEQASVPQDIKVSWSSMRSSFVAANPLPQRVSVVGKDVLVEQSADAPRITAAGLEGHMRVNGENLDLAGRGQEVSVKNTLAQIENLPPLGLDFDATVKDGAALLASNRLQLRGADIDVRRVGILLSDDQGILLSGPLSVDEAGLVSGKLDVRIIDVDAVFDLIGKSLPNIAPMLSAFAAGQPRSGEKNDEVEMTLTINKSQISLGIIPLGKLQPL</sequence>
<accession>A0A0N0E6H3</accession>
<keyword evidence="1" id="KW-0472">Membrane</keyword>
<dbReference type="Proteomes" id="UP000038011">
    <property type="component" value="Unassembled WGS sequence"/>
</dbReference>
<name>A0A0N0E6H3_9HYPH</name>
<keyword evidence="1" id="KW-0812">Transmembrane</keyword>
<evidence type="ECO:0008006" key="4">
    <source>
        <dbReference type="Google" id="ProtNLM"/>
    </source>
</evidence>
<reference evidence="2 3" key="1">
    <citation type="submission" date="2015-01" db="EMBL/GenBank/DDBJ databases">
        <title>Ahrensia donghaiensis sp. nov., a novel dimethylsulphoniopropionate-cleavage bacterium isolated from seawater and emended descriptions of the genus Ahrensia and Ahrensia kielensis.</title>
        <authorList>
            <person name="Liu J."/>
        </authorList>
    </citation>
    <scope>NUCLEOTIDE SEQUENCE [LARGE SCALE GENOMIC DNA]</scope>
    <source>
        <strain evidence="2 3">LZD062</strain>
    </source>
</reference>
<proteinExistence type="predicted"/>
<comment type="caution">
    <text evidence="2">The sequence shown here is derived from an EMBL/GenBank/DDBJ whole genome shotgun (WGS) entry which is preliminary data.</text>
</comment>
<gene>
    <name evidence="2" type="ORF">SU32_15970</name>
</gene>
<dbReference type="Pfam" id="PF09898">
    <property type="entry name" value="DUF2125"/>
    <property type="match status" value="1"/>
</dbReference>
<keyword evidence="1" id="KW-1133">Transmembrane helix</keyword>
<dbReference type="EMBL" id="JXMU01000033">
    <property type="protein sequence ID" value="KPB00011.1"/>
    <property type="molecule type" value="Genomic_DNA"/>
</dbReference>
<organism evidence="2 3">
    <name type="scientific">Ahrensia marina</name>
    <dbReference type="NCBI Taxonomy" id="1514904"/>
    <lineage>
        <taxon>Bacteria</taxon>
        <taxon>Pseudomonadati</taxon>
        <taxon>Pseudomonadota</taxon>
        <taxon>Alphaproteobacteria</taxon>
        <taxon>Hyphomicrobiales</taxon>
        <taxon>Ahrensiaceae</taxon>
        <taxon>Ahrensia</taxon>
    </lineage>
</organism>